<dbReference type="PANTHER" id="PTHR35301:SF1">
    <property type="entry name" value="CLAVATA3_ESR (CLE)-RELATED PROTEIN 41-RELATED"/>
    <property type="match status" value="1"/>
</dbReference>
<proteinExistence type="predicted"/>
<reference evidence="2 3" key="1">
    <citation type="journal article" date="2023" name="Hortic Res">
        <title>Pangenome of water caltrop reveals structural variations and asymmetric subgenome divergence after allopolyploidization.</title>
        <authorList>
            <person name="Zhang X."/>
            <person name="Chen Y."/>
            <person name="Wang L."/>
            <person name="Yuan Y."/>
            <person name="Fang M."/>
            <person name="Shi L."/>
            <person name="Lu R."/>
            <person name="Comes H.P."/>
            <person name="Ma Y."/>
            <person name="Chen Y."/>
            <person name="Huang G."/>
            <person name="Zhou Y."/>
            <person name="Zheng Z."/>
            <person name="Qiu Y."/>
        </authorList>
    </citation>
    <scope>NUCLEOTIDE SEQUENCE [LARGE SCALE GENOMIC DNA]</scope>
    <source>
        <strain evidence="2">F231</strain>
    </source>
</reference>
<evidence type="ECO:0000313" key="2">
    <source>
        <dbReference type="EMBL" id="KAK4766989.1"/>
    </source>
</evidence>
<keyword evidence="3" id="KW-1185">Reference proteome</keyword>
<comment type="caution">
    <text evidence="2">The sequence shown here is derived from an EMBL/GenBank/DDBJ whole genome shotgun (WGS) entry which is preliminary data.</text>
</comment>
<dbReference type="EMBL" id="JAXQNO010000022">
    <property type="protein sequence ID" value="KAK4766989.1"/>
    <property type="molecule type" value="Genomic_DNA"/>
</dbReference>
<dbReference type="InterPro" id="IPR037495">
    <property type="entry name" value="CLE41/42/44"/>
</dbReference>
<protein>
    <submittedName>
        <fullName evidence="2">Uncharacterized protein</fullName>
    </submittedName>
</protein>
<accession>A0AAN7KGE4</accession>
<name>A0AAN7KGE4_TRANT</name>
<dbReference type="GO" id="GO:0048046">
    <property type="term" value="C:apoplast"/>
    <property type="evidence" value="ECO:0007669"/>
    <property type="project" value="TreeGrafter"/>
</dbReference>
<gene>
    <name evidence="2" type="ORF">SAY86_014740</name>
</gene>
<dbReference type="GO" id="GO:0033612">
    <property type="term" value="F:receptor serine/threonine kinase binding"/>
    <property type="evidence" value="ECO:0007669"/>
    <property type="project" value="InterPro"/>
</dbReference>
<feature type="region of interest" description="Disordered" evidence="1">
    <location>
        <begin position="76"/>
        <end position="109"/>
    </location>
</feature>
<evidence type="ECO:0000256" key="1">
    <source>
        <dbReference type="SAM" id="MobiDB-lite"/>
    </source>
</evidence>
<evidence type="ECO:0000313" key="3">
    <source>
        <dbReference type="Proteomes" id="UP001346149"/>
    </source>
</evidence>
<dbReference type="PANTHER" id="PTHR35301">
    <property type="entry name" value="CLAVATA3/ESR (CLE)-RELATED PROTEIN 41-RELATED"/>
    <property type="match status" value="1"/>
</dbReference>
<dbReference type="GO" id="GO:0010089">
    <property type="term" value="P:xylem development"/>
    <property type="evidence" value="ECO:0007669"/>
    <property type="project" value="InterPro"/>
</dbReference>
<dbReference type="Proteomes" id="UP001346149">
    <property type="component" value="Unassembled WGS sequence"/>
</dbReference>
<dbReference type="AlphaFoldDB" id="A0AAN7KGE4"/>
<organism evidence="2 3">
    <name type="scientific">Trapa natans</name>
    <name type="common">Water chestnut</name>
    <dbReference type="NCBI Taxonomy" id="22666"/>
    <lineage>
        <taxon>Eukaryota</taxon>
        <taxon>Viridiplantae</taxon>
        <taxon>Streptophyta</taxon>
        <taxon>Embryophyta</taxon>
        <taxon>Tracheophyta</taxon>
        <taxon>Spermatophyta</taxon>
        <taxon>Magnoliopsida</taxon>
        <taxon>eudicotyledons</taxon>
        <taxon>Gunneridae</taxon>
        <taxon>Pentapetalae</taxon>
        <taxon>rosids</taxon>
        <taxon>malvids</taxon>
        <taxon>Myrtales</taxon>
        <taxon>Lythraceae</taxon>
        <taxon>Trapa</taxon>
    </lineage>
</organism>
<sequence>MDIDFQWPTWGWFPFSDCMAAAAPTARTASPTHRGSNFLTLLLILLVLTHVDQNWPELSVALVSRRLLSGHDSVDFRPRQSKNRYNASKKEFESSAHEVPSGPNPISNR</sequence>